<name>A0ABV5CR96_9ACTN</name>
<dbReference type="Proteomes" id="UP001582793">
    <property type="component" value="Unassembled WGS sequence"/>
</dbReference>
<keyword evidence="1" id="KW-0472">Membrane</keyword>
<evidence type="ECO:0000313" key="2">
    <source>
        <dbReference type="EMBL" id="MFB6394440.1"/>
    </source>
</evidence>
<feature type="transmembrane region" description="Helical" evidence="1">
    <location>
        <begin position="181"/>
        <end position="200"/>
    </location>
</feature>
<evidence type="ECO:0000256" key="1">
    <source>
        <dbReference type="SAM" id="Phobius"/>
    </source>
</evidence>
<accession>A0ABV5CR96</accession>
<comment type="caution">
    <text evidence="2">The sequence shown here is derived from an EMBL/GenBank/DDBJ whole genome shotgun (WGS) entry which is preliminary data.</text>
</comment>
<feature type="transmembrane region" description="Helical" evidence="1">
    <location>
        <begin position="232"/>
        <end position="252"/>
    </location>
</feature>
<feature type="transmembrane region" description="Helical" evidence="1">
    <location>
        <begin position="21"/>
        <end position="40"/>
    </location>
</feature>
<dbReference type="InterPro" id="IPR010390">
    <property type="entry name" value="ABC-2_transporter-like"/>
</dbReference>
<organism evidence="2 3">
    <name type="scientific">Polymorphospora lycopeni</name>
    <dbReference type="NCBI Taxonomy" id="3140240"/>
    <lineage>
        <taxon>Bacteria</taxon>
        <taxon>Bacillati</taxon>
        <taxon>Actinomycetota</taxon>
        <taxon>Actinomycetes</taxon>
        <taxon>Micromonosporales</taxon>
        <taxon>Micromonosporaceae</taxon>
        <taxon>Polymorphospora</taxon>
    </lineage>
</organism>
<keyword evidence="1" id="KW-0812">Transmembrane</keyword>
<feature type="transmembrane region" description="Helical" evidence="1">
    <location>
        <begin position="60"/>
        <end position="77"/>
    </location>
</feature>
<feature type="transmembrane region" description="Helical" evidence="1">
    <location>
        <begin position="110"/>
        <end position="132"/>
    </location>
</feature>
<feature type="transmembrane region" description="Helical" evidence="1">
    <location>
        <begin position="144"/>
        <end position="169"/>
    </location>
</feature>
<dbReference type="EMBL" id="JBCGDC010000037">
    <property type="protein sequence ID" value="MFB6394440.1"/>
    <property type="molecule type" value="Genomic_DNA"/>
</dbReference>
<dbReference type="Pfam" id="PF06182">
    <property type="entry name" value="ABC2_membrane_6"/>
    <property type="match status" value="1"/>
</dbReference>
<dbReference type="RefSeq" id="WP_375734597.1">
    <property type="nucleotide sequence ID" value="NZ_JBCGDC010000037.1"/>
</dbReference>
<protein>
    <submittedName>
        <fullName evidence="2">ABC-2 family transporter protein</fullName>
    </submittedName>
</protein>
<keyword evidence="3" id="KW-1185">Reference proteome</keyword>
<keyword evidence="1" id="KW-1133">Transmembrane helix</keyword>
<reference evidence="2 3" key="1">
    <citation type="submission" date="2024-04" db="EMBL/GenBank/DDBJ databases">
        <title>Polymorphospora sp. isolated from Baiyangdian Lake in Xiong'an New Area.</title>
        <authorList>
            <person name="Zhang X."/>
            <person name="Liu J."/>
        </authorList>
    </citation>
    <scope>NUCLEOTIDE SEQUENCE [LARGE SCALE GENOMIC DNA]</scope>
    <source>
        <strain evidence="2 3">2-325</strain>
    </source>
</reference>
<proteinExistence type="predicted"/>
<dbReference type="PANTHER" id="PTHR36832">
    <property type="entry name" value="SLR1174 PROTEIN-RELATED"/>
    <property type="match status" value="1"/>
</dbReference>
<gene>
    <name evidence="2" type="ORF">AAFH96_15170</name>
</gene>
<sequence length="264" mass="28526">MRPYRSLARMAWSTVLVYRGEFLLQLAGVAVQTVALFAVWRALFAAEPGGEMAGLSWEQMKAYLFIAFLTGTLLSSFTDGQIAVRVLDGSVALDLVRPIDYQLARFAESVGYLVGELFVVAVMGSVLLVAFGGMPLPDPAQAGVFLLSLAAMVPLKFALVYLVGLACFWTGNFHGLSLSRVAITNILSGALVPIALYPGWLQTICAWSPFSGIVSTPALIFLGQVRGAESMYLIGTQLLWVAVLWIGARLLWRVAVRRLVVHGG</sequence>
<evidence type="ECO:0000313" key="3">
    <source>
        <dbReference type="Proteomes" id="UP001582793"/>
    </source>
</evidence>
<dbReference type="PANTHER" id="PTHR36832:SF2">
    <property type="entry name" value="INTEGRAL MEMBRANE PROTEIN"/>
    <property type="match status" value="1"/>
</dbReference>